<accession>A0ABY5NIT1</accession>
<evidence type="ECO:0000313" key="2">
    <source>
        <dbReference type="Proteomes" id="UP001054811"/>
    </source>
</evidence>
<dbReference type="Proteomes" id="UP001054811">
    <property type="component" value="Chromosome"/>
</dbReference>
<dbReference type="EMBL" id="CP091139">
    <property type="protein sequence ID" value="UUT35058.1"/>
    <property type="molecule type" value="Genomic_DNA"/>
</dbReference>
<dbReference type="RefSeq" id="WP_259611603.1">
    <property type="nucleotide sequence ID" value="NZ_CP091139.2"/>
</dbReference>
<sequence>MLSPVICCGSRESSAWPIEPFLAPVSALNSVRANLTSSPDFTLSPDPSATTLLCRVEIFSGFVKLALASLPTSPVTLTASELSPDATFAVHRSAAAVAVELAFGSGCEEQPTRASAARATADRAMMGRVRTEFLRGFGGEAPIFAHFLKTWL</sequence>
<evidence type="ECO:0000313" key="1">
    <source>
        <dbReference type="EMBL" id="UUT35058.1"/>
    </source>
</evidence>
<organism evidence="1 2">
    <name type="scientific">Microbacterium elymi</name>
    <dbReference type="NCBI Taxonomy" id="2909587"/>
    <lineage>
        <taxon>Bacteria</taxon>
        <taxon>Bacillati</taxon>
        <taxon>Actinomycetota</taxon>
        <taxon>Actinomycetes</taxon>
        <taxon>Micrococcales</taxon>
        <taxon>Microbacteriaceae</taxon>
        <taxon>Microbacterium</taxon>
    </lineage>
</organism>
<proteinExistence type="predicted"/>
<keyword evidence="2" id="KW-1185">Reference proteome</keyword>
<reference evidence="1" key="1">
    <citation type="submission" date="2022-01" db="EMBL/GenBank/DDBJ databases">
        <title>Microbacterium eymi and Microbacterium rhizovicinus sp. nov., isolated from the rhizospheric soil of Elymus tsukushiensis, a plant native to the Dokdo Islands, Republic of Korea.</title>
        <authorList>
            <person name="Hwang Y.J."/>
        </authorList>
    </citation>
    <scope>NUCLEOTIDE SEQUENCE</scope>
    <source>
        <strain evidence="1">KUDC0405</strain>
    </source>
</reference>
<protein>
    <submittedName>
        <fullName evidence="1">Uncharacterized protein</fullName>
    </submittedName>
</protein>
<gene>
    <name evidence="1" type="ORF">L2X98_32680</name>
</gene>
<name>A0ABY5NIT1_9MICO</name>